<evidence type="ECO:0000256" key="4">
    <source>
        <dbReference type="ARBA" id="ARBA00022989"/>
    </source>
</evidence>
<dbReference type="GO" id="GO:0022857">
    <property type="term" value="F:transmembrane transporter activity"/>
    <property type="evidence" value="ECO:0007669"/>
    <property type="project" value="InterPro"/>
</dbReference>
<dbReference type="GO" id="GO:0005886">
    <property type="term" value="C:plasma membrane"/>
    <property type="evidence" value="ECO:0007669"/>
    <property type="project" value="TreeGrafter"/>
</dbReference>
<protein>
    <recommendedName>
        <fullName evidence="10">Major facilitator superfamily (MFS) profile domain-containing protein</fullName>
    </recommendedName>
</protein>
<accession>A0A438MV32</accession>
<evidence type="ECO:0000313" key="8">
    <source>
        <dbReference type="EMBL" id="RVX67618.1"/>
    </source>
</evidence>
<feature type="transmembrane region" description="Helical" evidence="7">
    <location>
        <begin position="145"/>
        <end position="165"/>
    </location>
</feature>
<evidence type="ECO:0000313" key="9">
    <source>
        <dbReference type="Proteomes" id="UP000288859"/>
    </source>
</evidence>
<feature type="transmembrane region" description="Helical" evidence="7">
    <location>
        <begin position="391"/>
        <end position="410"/>
    </location>
</feature>
<proteinExistence type="predicted"/>
<dbReference type="Pfam" id="PF06609">
    <property type="entry name" value="TRI12"/>
    <property type="match status" value="1"/>
</dbReference>
<evidence type="ECO:0008006" key="10">
    <source>
        <dbReference type="Google" id="ProtNLM"/>
    </source>
</evidence>
<feature type="transmembrane region" description="Helical" evidence="7">
    <location>
        <begin position="217"/>
        <end position="236"/>
    </location>
</feature>
<dbReference type="InterPro" id="IPR010573">
    <property type="entry name" value="MFS_Str1/Tri12-like"/>
</dbReference>
<dbReference type="AlphaFoldDB" id="A0A438MV32"/>
<reference evidence="8 9" key="1">
    <citation type="submission" date="2017-03" db="EMBL/GenBank/DDBJ databases">
        <title>Genomes of endolithic fungi from Antarctica.</title>
        <authorList>
            <person name="Coleine C."/>
            <person name="Masonjones S."/>
            <person name="Stajich J.E."/>
        </authorList>
    </citation>
    <scope>NUCLEOTIDE SEQUENCE [LARGE SCALE GENOMIC DNA]</scope>
    <source>
        <strain evidence="8 9">CCFEE 6314</strain>
    </source>
</reference>
<feature type="transmembrane region" description="Helical" evidence="7">
    <location>
        <begin position="328"/>
        <end position="347"/>
    </location>
</feature>
<dbReference type="EMBL" id="NAJM01000046">
    <property type="protein sequence ID" value="RVX67618.1"/>
    <property type="molecule type" value="Genomic_DNA"/>
</dbReference>
<keyword evidence="3 7" id="KW-0812">Transmembrane</keyword>
<feature type="transmembrane region" description="Helical" evidence="7">
    <location>
        <begin position="186"/>
        <end position="205"/>
    </location>
</feature>
<dbReference type="PANTHER" id="PTHR23501">
    <property type="entry name" value="MAJOR FACILITATOR SUPERFAMILY"/>
    <property type="match status" value="1"/>
</dbReference>
<comment type="caution">
    <text evidence="8">The sequence shown here is derived from an EMBL/GenBank/DDBJ whole genome shotgun (WGS) entry which is preliminary data.</text>
</comment>
<evidence type="ECO:0000256" key="6">
    <source>
        <dbReference type="SAM" id="MobiDB-lite"/>
    </source>
</evidence>
<feature type="transmembrane region" description="Helical" evidence="7">
    <location>
        <begin position="478"/>
        <end position="495"/>
    </location>
</feature>
<feature type="transmembrane region" description="Helical" evidence="7">
    <location>
        <begin position="299"/>
        <end position="321"/>
    </location>
</feature>
<keyword evidence="5 7" id="KW-0472">Membrane</keyword>
<feature type="region of interest" description="Disordered" evidence="6">
    <location>
        <begin position="1"/>
        <end position="29"/>
    </location>
</feature>
<organism evidence="8 9">
    <name type="scientific">Exophiala mesophila</name>
    <name type="common">Black yeast-like fungus</name>
    <dbReference type="NCBI Taxonomy" id="212818"/>
    <lineage>
        <taxon>Eukaryota</taxon>
        <taxon>Fungi</taxon>
        <taxon>Dikarya</taxon>
        <taxon>Ascomycota</taxon>
        <taxon>Pezizomycotina</taxon>
        <taxon>Eurotiomycetes</taxon>
        <taxon>Chaetothyriomycetidae</taxon>
        <taxon>Chaetothyriales</taxon>
        <taxon>Herpotrichiellaceae</taxon>
        <taxon>Exophiala</taxon>
    </lineage>
</organism>
<feature type="compositionally biased region" description="Polar residues" evidence="6">
    <location>
        <begin position="12"/>
        <end position="29"/>
    </location>
</feature>
<gene>
    <name evidence="8" type="ORF">B0A52_08147</name>
</gene>
<evidence type="ECO:0000256" key="7">
    <source>
        <dbReference type="SAM" id="Phobius"/>
    </source>
</evidence>
<sequence length="528" mass="57330">MAAARHEELVVESTTNAQAQKPTEDPVSTQHLEANVAPEAPKLTTQSILAVISLCLVYNGYLFTLLMPSVILSVIVSDLDPDPNYPWITITWNLAAAVIVTEIVPNKYRLLILGCLEISNVFAMFSPLIGYAFITYSPITWRACYVWMVSFETAAAVGLYFFYWPPSYETKHKYDGKSRIELLKELDYVGLFLFTAGCVLLLLGLNWGGRQHPWKSAAVITPIVLSGPLFVALGFYETYRPLRYPILPVKMFKKWRDFTSIIVVTFIGGMLYYSLNVLWPRQSTILFVPPGDPIIRGVYANMVSFGTICAGILVLTIVPWIGHERWQLVGFLVVQTVMIGSMSTVGVGDRAQAIATVIIIAAVVTPPQFLAFGMVSLGLDDQNDIGVSQGVLGTSRLIGGAIATAIYTAIQANEYNNLVGPKVTEAATTSGFSGNITMLVKAATNGTAAAYEAVGASAAQTTAVRAAVLESNAESFQLVYKVAVAFGGLAVLIACTTRSIDVNKKNASRAAILENERREVEPDEKVAV</sequence>
<dbReference type="PANTHER" id="PTHR23501:SF109">
    <property type="entry name" value="MAJOR FACILITATOR SUPERFAMILY (MFS) PROFILE DOMAIN-CONTAINING PROTEIN-RELATED"/>
    <property type="match status" value="1"/>
</dbReference>
<evidence type="ECO:0000256" key="1">
    <source>
        <dbReference type="ARBA" id="ARBA00004141"/>
    </source>
</evidence>
<feature type="transmembrane region" description="Helical" evidence="7">
    <location>
        <begin position="257"/>
        <end position="279"/>
    </location>
</feature>
<evidence type="ECO:0000256" key="5">
    <source>
        <dbReference type="ARBA" id="ARBA00023136"/>
    </source>
</evidence>
<keyword evidence="4 7" id="KW-1133">Transmembrane helix</keyword>
<feature type="transmembrane region" description="Helical" evidence="7">
    <location>
        <begin position="111"/>
        <end position="133"/>
    </location>
</feature>
<feature type="transmembrane region" description="Helical" evidence="7">
    <location>
        <begin position="353"/>
        <end position="379"/>
    </location>
</feature>
<feature type="transmembrane region" description="Helical" evidence="7">
    <location>
        <begin position="87"/>
        <end position="104"/>
    </location>
</feature>
<dbReference type="SUPFAM" id="SSF103473">
    <property type="entry name" value="MFS general substrate transporter"/>
    <property type="match status" value="1"/>
</dbReference>
<dbReference type="VEuPathDB" id="FungiDB:PV10_05095"/>
<dbReference type="Proteomes" id="UP000288859">
    <property type="component" value="Unassembled WGS sequence"/>
</dbReference>
<feature type="transmembrane region" description="Helical" evidence="7">
    <location>
        <begin position="48"/>
        <end position="75"/>
    </location>
</feature>
<name>A0A438MV32_EXOME</name>
<dbReference type="OrthoDB" id="4139357at2759"/>
<comment type="subcellular location">
    <subcellularLocation>
        <location evidence="1">Membrane</location>
        <topology evidence="1">Multi-pass membrane protein</topology>
    </subcellularLocation>
</comment>
<evidence type="ECO:0000256" key="3">
    <source>
        <dbReference type="ARBA" id="ARBA00022692"/>
    </source>
</evidence>
<evidence type="ECO:0000256" key="2">
    <source>
        <dbReference type="ARBA" id="ARBA00022448"/>
    </source>
</evidence>
<dbReference type="InterPro" id="IPR036259">
    <property type="entry name" value="MFS_trans_sf"/>
</dbReference>
<keyword evidence="2" id="KW-0813">Transport</keyword>